<evidence type="ECO:0000313" key="3">
    <source>
        <dbReference type="Proteomes" id="UP000298656"/>
    </source>
</evidence>
<dbReference type="EMBL" id="CP040078">
    <property type="protein sequence ID" value="QCP52379.1"/>
    <property type="molecule type" value="Genomic_DNA"/>
</dbReference>
<protein>
    <submittedName>
        <fullName evidence="2">Signal peptide protein</fullName>
    </submittedName>
</protein>
<keyword evidence="3" id="KW-1185">Reference proteome</keyword>
<evidence type="ECO:0000256" key="1">
    <source>
        <dbReference type="SAM" id="Phobius"/>
    </source>
</evidence>
<keyword evidence="1" id="KW-0472">Membrane</keyword>
<proteinExistence type="predicted"/>
<dbReference type="AlphaFoldDB" id="A0A4P8J1Z9"/>
<name>A0A4P8J1Z9_9BURK</name>
<feature type="transmembrane region" description="Helical" evidence="1">
    <location>
        <begin position="30"/>
        <end position="49"/>
    </location>
</feature>
<keyword evidence="1" id="KW-0812">Transmembrane</keyword>
<reference evidence="2 3" key="1">
    <citation type="submission" date="2019-05" db="EMBL/GenBank/DDBJ databases">
        <title>Burkholderia sp. DHOD12, isolated from subtropical forest soil.</title>
        <authorList>
            <person name="Gao Z.-H."/>
            <person name="Qiu L.-H."/>
        </authorList>
    </citation>
    <scope>NUCLEOTIDE SEQUENCE [LARGE SCALE GENOMIC DNA]</scope>
    <source>
        <strain evidence="2 3">DHOD12</strain>
    </source>
</reference>
<dbReference type="RefSeq" id="WP_137335152.1">
    <property type="nucleotide sequence ID" value="NZ_CP040078.1"/>
</dbReference>
<organism evidence="2 3">
    <name type="scientific">Trinickia violacea</name>
    <dbReference type="NCBI Taxonomy" id="2571746"/>
    <lineage>
        <taxon>Bacteria</taxon>
        <taxon>Pseudomonadati</taxon>
        <taxon>Pseudomonadota</taxon>
        <taxon>Betaproteobacteria</taxon>
        <taxon>Burkholderiales</taxon>
        <taxon>Burkholderiaceae</taxon>
        <taxon>Trinickia</taxon>
    </lineage>
</organism>
<keyword evidence="1" id="KW-1133">Transmembrane helix</keyword>
<evidence type="ECO:0000313" key="2">
    <source>
        <dbReference type="EMBL" id="QCP52379.1"/>
    </source>
</evidence>
<accession>A0A4P8J1Z9</accession>
<dbReference type="OrthoDB" id="9131039at2"/>
<dbReference type="KEGG" id="tvl:FAZ95_24685"/>
<dbReference type="Proteomes" id="UP000298656">
    <property type="component" value="Chromosome 2"/>
</dbReference>
<sequence>MPIIIALLVLGALAVGAVYAFDVIAARLGEPAAIGISIVVALVVIALAARWIQRRREIAPNTKEGDWTHALVQTWGGIRLSATKGLLWLSLDGAEGKYTLTDLHDCAAKDMDGRWYLIVKVRDKVRAEWKLPMTNKRDADRWTRILTLAQAQKL</sequence>
<gene>
    <name evidence="2" type="ORF">FAZ95_24685</name>
</gene>